<reference evidence="1 2" key="1">
    <citation type="journal article" date="2020" name="Microb. Genom.">
        <title>Genetic diversity of clinical and environmental Mucorales isolates obtained from an investigation of mucormycosis cases among solid organ transplant recipients.</title>
        <authorList>
            <person name="Nguyen M.H."/>
            <person name="Kaul D."/>
            <person name="Muto C."/>
            <person name="Cheng S.J."/>
            <person name="Richter R.A."/>
            <person name="Bruno V.M."/>
            <person name="Liu G."/>
            <person name="Beyhan S."/>
            <person name="Sundermann A.J."/>
            <person name="Mounaud S."/>
            <person name="Pasculle A.W."/>
            <person name="Nierman W.C."/>
            <person name="Driscoll E."/>
            <person name="Cumbie R."/>
            <person name="Clancy C.J."/>
            <person name="Dupont C.L."/>
        </authorList>
    </citation>
    <scope>NUCLEOTIDE SEQUENCE [LARGE SCALE GENOMIC DNA]</scope>
    <source>
        <strain evidence="1 2">GL24</strain>
    </source>
</reference>
<accession>A0A9P6Z5G5</accession>
<dbReference type="Proteomes" id="UP000740926">
    <property type="component" value="Unassembled WGS sequence"/>
</dbReference>
<gene>
    <name evidence="1" type="ORF">G6F50_004831</name>
</gene>
<proteinExistence type="predicted"/>
<protein>
    <submittedName>
        <fullName evidence="1">Uncharacterized protein</fullName>
    </submittedName>
</protein>
<evidence type="ECO:0000313" key="1">
    <source>
        <dbReference type="EMBL" id="KAG1571189.1"/>
    </source>
</evidence>
<dbReference type="AlphaFoldDB" id="A0A9P6Z5G5"/>
<evidence type="ECO:0000313" key="2">
    <source>
        <dbReference type="Proteomes" id="UP000740926"/>
    </source>
</evidence>
<comment type="caution">
    <text evidence="1">The sequence shown here is derived from an EMBL/GenBank/DDBJ whole genome shotgun (WGS) entry which is preliminary data.</text>
</comment>
<sequence length="455" mass="51788">MDLPTPKNLLTNTAQEYHNSLLLALDVKHLSSDNAENRLLAAQLVDAHPLLFKDHHGEHHYLLGAPRNISRLLESQFDQPSPQFQSFSAPNKRTFKEMIGLEGNLEPVNHTLQFDQAISLTRWKKWANKKSYMELADSICKFLNADWTRLWNRRGPRIFEGAILVNHGQCLLVNCTEIYPRLPCLDGHFERFKQVHQRSPASSIPEDDAQYPDVQVCVMENDNTNKLVIGTKSFNALLTSTIRLDVDHIPTIGASSINGFSPTKTTRIYLDQRVVKMLNEWVEKKKIEKNAGTALVNYPLCVFDELTQLRQVRPKFNDPSTYQFLRRYSSVTNDLRLRPITVWTLADTSPTNDTTSDGRTASLLFRTIAIKVWEAEKLDLASVTAIQINLEFKIGKLLIIVRNLFQENQETISIIGNKALNTVLTSMANVMGPYINSVNKEAALSIYDTLLKKRK</sequence>
<name>A0A9P6Z5G5_9FUNG</name>
<organism evidence="1 2">
    <name type="scientific">Rhizopus delemar</name>
    <dbReference type="NCBI Taxonomy" id="936053"/>
    <lineage>
        <taxon>Eukaryota</taxon>
        <taxon>Fungi</taxon>
        <taxon>Fungi incertae sedis</taxon>
        <taxon>Mucoromycota</taxon>
        <taxon>Mucoromycotina</taxon>
        <taxon>Mucoromycetes</taxon>
        <taxon>Mucorales</taxon>
        <taxon>Mucorineae</taxon>
        <taxon>Rhizopodaceae</taxon>
        <taxon>Rhizopus</taxon>
    </lineage>
</organism>
<dbReference type="EMBL" id="JAANIU010000603">
    <property type="protein sequence ID" value="KAG1571189.1"/>
    <property type="molecule type" value="Genomic_DNA"/>
</dbReference>
<keyword evidence="2" id="KW-1185">Reference proteome</keyword>